<dbReference type="EC" id="5.6.2.1" evidence="2"/>
<feature type="non-terminal residue" evidence="4">
    <location>
        <position position="1"/>
    </location>
</feature>
<keyword evidence="5" id="KW-1185">Reference proteome</keyword>
<comment type="catalytic activity">
    <reaction evidence="2">
        <text>ATP-independent breakage of single-stranded DNA, followed by passage and rejoining.</text>
        <dbReference type="EC" id="5.6.2.1"/>
    </reaction>
</comment>
<dbReference type="InterPro" id="IPR013824">
    <property type="entry name" value="Topo_IA_cen_sub1"/>
</dbReference>
<feature type="non-terminal residue" evidence="4">
    <location>
        <position position="207"/>
    </location>
</feature>
<dbReference type="PROSITE" id="PS52039">
    <property type="entry name" value="TOPO_IA_2"/>
    <property type="match status" value="1"/>
</dbReference>
<protein>
    <recommendedName>
        <fullName evidence="2">DNA topoisomerase</fullName>
        <ecNumber evidence="2">5.6.2.1</ecNumber>
    </recommendedName>
</protein>
<name>A0ABQ5K9G1_9EUKA</name>
<keyword evidence="1 2" id="KW-0413">Isomerase</keyword>
<dbReference type="InterPro" id="IPR013826">
    <property type="entry name" value="Topo_IA_cen_sub3"/>
</dbReference>
<dbReference type="InterPro" id="IPR013825">
    <property type="entry name" value="Topo_IA_cen_sub2"/>
</dbReference>
<evidence type="ECO:0000313" key="5">
    <source>
        <dbReference type="Proteomes" id="UP001057375"/>
    </source>
</evidence>
<evidence type="ECO:0000256" key="1">
    <source>
        <dbReference type="ARBA" id="ARBA00023235"/>
    </source>
</evidence>
<dbReference type="PRINTS" id="PR00417">
    <property type="entry name" value="PRTPISMRASEI"/>
</dbReference>
<reference evidence="4" key="1">
    <citation type="submission" date="2022-03" db="EMBL/GenBank/DDBJ databases">
        <title>Draft genome sequence of Aduncisulcus paluster, a free-living microaerophilic Fornicata.</title>
        <authorList>
            <person name="Yuyama I."/>
            <person name="Kume K."/>
            <person name="Tamura T."/>
            <person name="Inagaki Y."/>
            <person name="Hashimoto T."/>
        </authorList>
    </citation>
    <scope>NUCLEOTIDE SEQUENCE</scope>
    <source>
        <strain evidence="4">NY0171</strain>
    </source>
</reference>
<evidence type="ECO:0000256" key="2">
    <source>
        <dbReference type="RuleBase" id="RU362092"/>
    </source>
</evidence>
<comment type="similarity">
    <text evidence="2">Belongs to the type IA topoisomerase family.</text>
</comment>
<keyword evidence="2" id="KW-0238">DNA-binding</keyword>
<evidence type="ECO:0000259" key="3">
    <source>
        <dbReference type="PROSITE" id="PS52039"/>
    </source>
</evidence>
<sequence>CYSTLAQKKGYQGVLSVGRVQTPILGLVVARDRAHEGHEKQAYHTVKAQIDMPSQLVEAEYIPADDAPVDEKGRIADAVFGKKIANEVQGKPAAVLSVLEITQRLRDQHKAITYNRSDCRYLNDERHAEAAELLQALTPAYGDMAEYAAPNLKSKAFNSKKVTAHHAIIPTMNVPELGKLTEDERRIYELIVKLYIAQFYPPAEFMA</sequence>
<dbReference type="PANTHER" id="PTHR11390">
    <property type="entry name" value="PROKARYOTIC DNA TOPOISOMERASE"/>
    <property type="match status" value="1"/>
</dbReference>
<proteinExistence type="inferred from homology"/>
<dbReference type="Gene3D" id="1.10.290.10">
    <property type="entry name" value="Topoisomerase I, domain 4"/>
    <property type="match status" value="1"/>
</dbReference>
<dbReference type="Gene3D" id="2.70.20.10">
    <property type="entry name" value="Topoisomerase I, domain 3"/>
    <property type="match status" value="1"/>
</dbReference>
<dbReference type="InterPro" id="IPR023405">
    <property type="entry name" value="Topo_IA_core_domain"/>
</dbReference>
<dbReference type="EMBL" id="BQXS01000730">
    <property type="protein sequence ID" value="GKT29201.1"/>
    <property type="molecule type" value="Genomic_DNA"/>
</dbReference>
<dbReference type="Gene3D" id="1.10.460.10">
    <property type="entry name" value="Topoisomerase I, domain 2"/>
    <property type="match status" value="1"/>
</dbReference>
<feature type="domain" description="Topo IA-type catalytic" evidence="3">
    <location>
        <begin position="1"/>
        <end position="207"/>
    </location>
</feature>
<dbReference type="InterPro" id="IPR000380">
    <property type="entry name" value="Topo_IA"/>
</dbReference>
<dbReference type="Pfam" id="PF01131">
    <property type="entry name" value="Topoisom_bac"/>
    <property type="match status" value="1"/>
</dbReference>
<comment type="function">
    <text evidence="2">Introduces a single-strand break via transesterification at a target site in duplex DNA. Releases the supercoiling and torsional tension of DNA introduced during the DNA replication and transcription by transiently cleaving and rejoining one strand of the DNA duplex. The scissile phosphodiester is attacked by the catalytic tyrosine of the enzyme, resulting in the formation of a DNA-(5'-phosphotyrosyl)-enzyme intermediate and the expulsion of a 3'-OH DNA strand.</text>
</comment>
<gene>
    <name evidence="4" type="ORF">ADUPG1_001099</name>
</gene>
<dbReference type="InterPro" id="IPR013497">
    <property type="entry name" value="Topo_IA_cen"/>
</dbReference>
<dbReference type="Proteomes" id="UP001057375">
    <property type="component" value="Unassembled WGS sequence"/>
</dbReference>
<keyword evidence="2" id="KW-0799">Topoisomerase</keyword>
<dbReference type="SUPFAM" id="SSF56712">
    <property type="entry name" value="Prokaryotic type I DNA topoisomerase"/>
    <property type="match status" value="1"/>
</dbReference>
<comment type="caution">
    <text evidence="4">The sequence shown here is derived from an EMBL/GenBank/DDBJ whole genome shotgun (WGS) entry which is preliminary data.</text>
</comment>
<accession>A0ABQ5K9G1</accession>
<dbReference type="PANTHER" id="PTHR11390:SF21">
    <property type="entry name" value="DNA TOPOISOMERASE 3-ALPHA"/>
    <property type="match status" value="1"/>
</dbReference>
<evidence type="ECO:0000313" key="4">
    <source>
        <dbReference type="EMBL" id="GKT29201.1"/>
    </source>
</evidence>
<organism evidence="4 5">
    <name type="scientific">Aduncisulcus paluster</name>
    <dbReference type="NCBI Taxonomy" id="2918883"/>
    <lineage>
        <taxon>Eukaryota</taxon>
        <taxon>Metamonada</taxon>
        <taxon>Carpediemonas-like organisms</taxon>
        <taxon>Aduncisulcus</taxon>
    </lineage>
</organism>